<sequence length="271" mass="27624">MAPGSGGKYVAMGSSFAAGPGITPVVDAAASRSGRNYAHQVAHTLDLELVDVTFSGATTADILTTPQRGRPPQIEAVTPDCELVTITAGGNDLGYVGTLFAAGALGSALRWLPLVPVSVRERLGDLVSFRTTPDAAPDVFAAVAASQAEVVERVRARAPRARILLVDYLTLIGAASVAPLTPAQAGSAAAVGRGLAQAFRDAAARSGAELVAASVASVSHGVGSPDPWVYGFELGIPGRGGPVPYHPNLTGMTEVAELVVETVRRPAPDRA</sequence>
<dbReference type="CDD" id="cd01823">
    <property type="entry name" value="SEST_like"/>
    <property type="match status" value="1"/>
</dbReference>
<dbReference type="PANTHER" id="PTHR37981">
    <property type="entry name" value="LIPASE 2"/>
    <property type="match status" value="1"/>
</dbReference>
<name>A0ABS8P3M7_9PSEU</name>
<dbReference type="GO" id="GO:0016787">
    <property type="term" value="F:hydrolase activity"/>
    <property type="evidence" value="ECO:0007669"/>
    <property type="project" value="UniProtKB-KW"/>
</dbReference>
<dbReference type="SUPFAM" id="SSF52266">
    <property type="entry name" value="SGNH hydrolase"/>
    <property type="match status" value="1"/>
</dbReference>
<dbReference type="RefSeq" id="WP_230729702.1">
    <property type="nucleotide sequence ID" value="NZ_JAJNDB010000001.1"/>
</dbReference>
<gene>
    <name evidence="2" type="ORF">LQ327_01220</name>
</gene>
<dbReference type="Proteomes" id="UP001199469">
    <property type="component" value="Unassembled WGS sequence"/>
</dbReference>
<dbReference type="Pfam" id="PF13472">
    <property type="entry name" value="Lipase_GDSL_2"/>
    <property type="match status" value="1"/>
</dbReference>
<dbReference type="InterPro" id="IPR037460">
    <property type="entry name" value="SEST-like"/>
</dbReference>
<evidence type="ECO:0000313" key="3">
    <source>
        <dbReference type="Proteomes" id="UP001199469"/>
    </source>
</evidence>
<dbReference type="Gene3D" id="3.40.50.1110">
    <property type="entry name" value="SGNH hydrolase"/>
    <property type="match status" value="1"/>
</dbReference>
<dbReference type="InterPro" id="IPR036514">
    <property type="entry name" value="SGNH_hydro_sf"/>
</dbReference>
<evidence type="ECO:0000259" key="1">
    <source>
        <dbReference type="Pfam" id="PF13472"/>
    </source>
</evidence>
<keyword evidence="3" id="KW-1185">Reference proteome</keyword>
<reference evidence="2 3" key="1">
    <citation type="submission" date="2021-11" db="EMBL/GenBank/DDBJ databases">
        <title>Draft genome sequence of Actinomycetospora sp. SF1 isolated from the rhizosphere soil.</title>
        <authorList>
            <person name="Duangmal K."/>
            <person name="Chantavorakit T."/>
        </authorList>
    </citation>
    <scope>NUCLEOTIDE SEQUENCE [LARGE SCALE GENOMIC DNA]</scope>
    <source>
        <strain evidence="2 3">TBRC 5722</strain>
    </source>
</reference>
<feature type="domain" description="SGNH hydrolase-type esterase" evidence="1">
    <location>
        <begin position="11"/>
        <end position="252"/>
    </location>
</feature>
<organism evidence="2 3">
    <name type="scientific">Actinomycetospora endophytica</name>
    <dbReference type="NCBI Taxonomy" id="2291215"/>
    <lineage>
        <taxon>Bacteria</taxon>
        <taxon>Bacillati</taxon>
        <taxon>Actinomycetota</taxon>
        <taxon>Actinomycetes</taxon>
        <taxon>Pseudonocardiales</taxon>
        <taxon>Pseudonocardiaceae</taxon>
        <taxon>Actinomycetospora</taxon>
    </lineage>
</organism>
<proteinExistence type="predicted"/>
<dbReference type="PANTHER" id="PTHR37981:SF1">
    <property type="entry name" value="SGNH HYDROLASE-TYPE ESTERASE DOMAIN-CONTAINING PROTEIN"/>
    <property type="match status" value="1"/>
</dbReference>
<accession>A0ABS8P3M7</accession>
<comment type="caution">
    <text evidence="2">The sequence shown here is derived from an EMBL/GenBank/DDBJ whole genome shotgun (WGS) entry which is preliminary data.</text>
</comment>
<dbReference type="EMBL" id="JAJNDB010000001">
    <property type="protein sequence ID" value="MCD2192011.1"/>
    <property type="molecule type" value="Genomic_DNA"/>
</dbReference>
<protein>
    <submittedName>
        <fullName evidence="2">SGNH/GDSL hydrolase family protein</fullName>
    </submittedName>
</protein>
<dbReference type="InterPro" id="IPR013830">
    <property type="entry name" value="SGNH_hydro"/>
</dbReference>
<keyword evidence="2" id="KW-0378">Hydrolase</keyword>
<evidence type="ECO:0000313" key="2">
    <source>
        <dbReference type="EMBL" id="MCD2192011.1"/>
    </source>
</evidence>